<dbReference type="EMBL" id="CP003093">
    <property type="protein sequence ID" value="AER55297.1"/>
    <property type="molecule type" value="Genomic_DNA"/>
</dbReference>
<dbReference type="HOGENOM" id="CLU_3405027_0_0_6"/>
<dbReference type="AlphaFoldDB" id="G7UMY6"/>
<dbReference type="KEGG" id="psd:DSC_03220"/>
<evidence type="ECO:0000313" key="1">
    <source>
        <dbReference type="EMBL" id="AER55297.1"/>
    </source>
</evidence>
<name>G7UMY6_PSEUP</name>
<reference evidence="1 2" key="1">
    <citation type="journal article" date="2012" name="J. Bacteriol.">
        <title>Complete Genome Sequence of the BTEX-Degrading Bacterium Pseudoxanthomonas spadix BD-a59.</title>
        <authorList>
            <person name="Lee S.H."/>
            <person name="Jin H.M."/>
            <person name="Lee H.J."/>
            <person name="Kim J.M."/>
            <person name="Jeon C.O."/>
        </authorList>
    </citation>
    <scope>NUCLEOTIDE SEQUENCE [LARGE SCALE GENOMIC DNA]</scope>
    <source>
        <strain evidence="1 2">BD-a59</strain>
    </source>
</reference>
<protein>
    <submittedName>
        <fullName evidence="1">Uncharacterized protein</fullName>
    </submittedName>
</protein>
<keyword evidence="2" id="KW-1185">Reference proteome</keyword>
<dbReference type="Proteomes" id="UP000005870">
    <property type="component" value="Chromosome"/>
</dbReference>
<proteinExistence type="predicted"/>
<organism evidence="1 2">
    <name type="scientific">Pseudoxanthomonas spadix (strain BD-a59)</name>
    <dbReference type="NCBI Taxonomy" id="1045855"/>
    <lineage>
        <taxon>Bacteria</taxon>
        <taxon>Pseudomonadati</taxon>
        <taxon>Pseudomonadota</taxon>
        <taxon>Gammaproteobacteria</taxon>
        <taxon>Lysobacterales</taxon>
        <taxon>Lysobacteraceae</taxon>
        <taxon>Pseudoxanthomonas</taxon>
    </lineage>
</organism>
<sequence>MAVEPAPGEPVAILEALKRAGALRAELEII</sequence>
<accession>G7UMY6</accession>
<evidence type="ECO:0000313" key="2">
    <source>
        <dbReference type="Proteomes" id="UP000005870"/>
    </source>
</evidence>
<dbReference type="STRING" id="1045855.DSC_03220"/>
<gene>
    <name evidence="1" type="ordered locus">DSC_03220</name>
</gene>